<evidence type="ECO:0000313" key="14">
    <source>
        <dbReference type="EMBL" id="HIV74166.1"/>
    </source>
</evidence>
<accession>A0A9D1PLT7</accession>
<evidence type="ECO:0000256" key="10">
    <source>
        <dbReference type="HAMAP-Rule" id="MF_02019"/>
    </source>
</evidence>
<dbReference type="Gene3D" id="3.40.1390.10">
    <property type="entry name" value="MurE/MurF, N-terminal domain"/>
    <property type="match status" value="1"/>
</dbReference>
<evidence type="ECO:0000256" key="2">
    <source>
        <dbReference type="ARBA" id="ARBA00022598"/>
    </source>
</evidence>
<evidence type="ECO:0000256" key="7">
    <source>
        <dbReference type="ARBA" id="ARBA00022984"/>
    </source>
</evidence>
<dbReference type="InterPro" id="IPR013221">
    <property type="entry name" value="Mur_ligase_cen"/>
</dbReference>
<dbReference type="GO" id="GO:0047480">
    <property type="term" value="F:UDP-N-acetylmuramoyl-tripeptide-D-alanyl-D-alanine ligase activity"/>
    <property type="evidence" value="ECO:0007669"/>
    <property type="project" value="UniProtKB-UniRule"/>
</dbReference>
<evidence type="ECO:0000256" key="1">
    <source>
        <dbReference type="ARBA" id="ARBA00022490"/>
    </source>
</evidence>
<dbReference type="EC" id="6.3.2.10" evidence="10 11"/>
<dbReference type="InterPro" id="IPR036565">
    <property type="entry name" value="Mur-like_cat_sf"/>
</dbReference>
<gene>
    <name evidence="10" type="primary">murF</name>
    <name evidence="14" type="ORF">H9895_03690</name>
</gene>
<organism evidence="14 15">
    <name type="scientific">Candidatus Pseudogracilibacillus intestinigallinarum</name>
    <dbReference type="NCBI Taxonomy" id="2838742"/>
    <lineage>
        <taxon>Bacteria</taxon>
        <taxon>Bacillati</taxon>
        <taxon>Bacillota</taxon>
        <taxon>Bacilli</taxon>
        <taxon>Bacillales</taxon>
        <taxon>Bacillaceae</taxon>
        <taxon>Pseudogracilibacillus</taxon>
    </lineage>
</organism>
<comment type="catalytic activity">
    <reaction evidence="10 11">
        <text>D-alanyl-D-alanine + UDP-N-acetyl-alpha-D-muramoyl-L-alanyl-gamma-D-glutamyl-meso-2,6-diaminopimelate + ATP = UDP-N-acetyl-alpha-D-muramoyl-L-alanyl-gamma-D-glutamyl-meso-2,6-diaminopimeloyl-D-alanyl-D-alanine + ADP + phosphate + H(+)</text>
        <dbReference type="Rhea" id="RHEA:28374"/>
        <dbReference type="ChEBI" id="CHEBI:15378"/>
        <dbReference type="ChEBI" id="CHEBI:30616"/>
        <dbReference type="ChEBI" id="CHEBI:43474"/>
        <dbReference type="ChEBI" id="CHEBI:57822"/>
        <dbReference type="ChEBI" id="CHEBI:61386"/>
        <dbReference type="ChEBI" id="CHEBI:83905"/>
        <dbReference type="ChEBI" id="CHEBI:456216"/>
        <dbReference type="EC" id="6.3.2.10"/>
    </reaction>
</comment>
<comment type="caution">
    <text evidence="14">The sequence shown here is derived from an EMBL/GenBank/DDBJ whole genome shotgun (WGS) entry which is preliminary data.</text>
</comment>
<keyword evidence="8 10" id="KW-0131">Cell cycle</keyword>
<evidence type="ECO:0000256" key="6">
    <source>
        <dbReference type="ARBA" id="ARBA00022960"/>
    </source>
</evidence>
<evidence type="ECO:0000256" key="11">
    <source>
        <dbReference type="RuleBase" id="RU004136"/>
    </source>
</evidence>
<keyword evidence="7 10" id="KW-0573">Peptidoglycan synthesis</keyword>
<keyword evidence="2 10" id="KW-0436">Ligase</keyword>
<dbReference type="PANTHER" id="PTHR43024:SF1">
    <property type="entry name" value="UDP-N-ACETYLMURAMOYL-TRIPEPTIDE--D-ALANYL-D-ALANINE LIGASE"/>
    <property type="match status" value="1"/>
</dbReference>
<dbReference type="HAMAP" id="MF_02019">
    <property type="entry name" value="MurF"/>
    <property type="match status" value="1"/>
</dbReference>
<comment type="subcellular location">
    <subcellularLocation>
        <location evidence="10 11">Cytoplasm</location>
    </subcellularLocation>
</comment>
<comment type="function">
    <text evidence="10 11">Involved in cell wall formation. Catalyzes the final step in the synthesis of UDP-N-acetylmuramoyl-pentapeptide, the precursor of murein.</text>
</comment>
<dbReference type="EMBL" id="DXHX01000050">
    <property type="protein sequence ID" value="HIV74166.1"/>
    <property type="molecule type" value="Genomic_DNA"/>
</dbReference>
<dbReference type="Pfam" id="PF08245">
    <property type="entry name" value="Mur_ligase_M"/>
    <property type="match status" value="1"/>
</dbReference>
<evidence type="ECO:0000256" key="5">
    <source>
        <dbReference type="ARBA" id="ARBA00022840"/>
    </source>
</evidence>
<evidence type="ECO:0000259" key="13">
    <source>
        <dbReference type="Pfam" id="PF08245"/>
    </source>
</evidence>
<protein>
    <recommendedName>
        <fullName evidence="10 11">UDP-N-acetylmuramoyl-tripeptide--D-alanyl-D-alanine ligase</fullName>
        <ecNumber evidence="10 11">6.3.2.10</ecNumber>
    </recommendedName>
    <alternativeName>
        <fullName evidence="10">D-alanyl-D-alanine-adding enzyme</fullName>
    </alternativeName>
</protein>
<dbReference type="InterPro" id="IPR004101">
    <property type="entry name" value="Mur_ligase_C"/>
</dbReference>
<dbReference type="GO" id="GO:0008360">
    <property type="term" value="P:regulation of cell shape"/>
    <property type="evidence" value="ECO:0007669"/>
    <property type="project" value="UniProtKB-KW"/>
</dbReference>
<dbReference type="InterPro" id="IPR005863">
    <property type="entry name" value="UDP-N-AcMur_synth"/>
</dbReference>
<keyword evidence="4 10" id="KW-0547">Nucleotide-binding</keyword>
<dbReference type="InterPro" id="IPR051046">
    <property type="entry name" value="MurCDEF_CellWall_CoF430Synth"/>
</dbReference>
<reference evidence="14" key="2">
    <citation type="submission" date="2021-04" db="EMBL/GenBank/DDBJ databases">
        <authorList>
            <person name="Gilroy R."/>
        </authorList>
    </citation>
    <scope>NUCLEOTIDE SEQUENCE</scope>
    <source>
        <strain evidence="14">CHK169-2315</strain>
    </source>
</reference>
<keyword evidence="9 10" id="KW-0961">Cell wall biogenesis/degradation</keyword>
<keyword evidence="1 10" id="KW-0963">Cytoplasm</keyword>
<dbReference type="AlphaFoldDB" id="A0A9D1PLT7"/>
<sequence length="450" mass="50518">MFTIEQLKSLFPRVEGAFSEEVEIKEVYTDSRMEVEKGLFVPIIGENFDAHTFIEGAVEHGAIATLWDESIPVPTHLKDSIMFFIVDDTIEGLQKLATAYRKKVNPIVVGVTGSNGKTSTKDLLKTVLQQKYRTYGTVGNFNNHIGLPLTILQMEQGTEMLILEMGMSDFKEIETLSNISLPDYAIITNIGESHIEHLGSREGIAKAKLEIKAGLKEGGLLIIDGDEVLMEKEHEQEHVLSCGFTQTNEYIVTNVDITEEETKFFVNDVPFTIPLVGKHHAQNASFVFALAKHLHMSDEQIQAGFSALQYSNMRFERLVGKNGVTLINDAYNASPTSMKAAIEVMKQLKDNKRKIIVLGDILELGPYTEDLHRSIAEVIDEQIDHTLLFGESMRYLYDVLQQKGSVKHVDYFKTKDAIIQKLETYTSSDTTILFKASRGMAFEQIVEALK</sequence>
<evidence type="ECO:0000256" key="4">
    <source>
        <dbReference type="ARBA" id="ARBA00022741"/>
    </source>
</evidence>
<dbReference type="GO" id="GO:0005524">
    <property type="term" value="F:ATP binding"/>
    <property type="evidence" value="ECO:0007669"/>
    <property type="project" value="UniProtKB-UniRule"/>
</dbReference>
<keyword evidence="5 10" id="KW-0067">ATP-binding</keyword>
<dbReference type="SUPFAM" id="SSF63418">
    <property type="entry name" value="MurE/MurF N-terminal domain"/>
    <property type="match status" value="1"/>
</dbReference>
<dbReference type="NCBIfam" id="TIGR01143">
    <property type="entry name" value="murF"/>
    <property type="match status" value="1"/>
</dbReference>
<evidence type="ECO:0000256" key="3">
    <source>
        <dbReference type="ARBA" id="ARBA00022618"/>
    </source>
</evidence>
<evidence type="ECO:0000313" key="15">
    <source>
        <dbReference type="Proteomes" id="UP000823937"/>
    </source>
</evidence>
<dbReference type="Gene3D" id="3.40.1190.10">
    <property type="entry name" value="Mur-like, catalytic domain"/>
    <property type="match status" value="1"/>
</dbReference>
<dbReference type="Gene3D" id="3.90.190.20">
    <property type="entry name" value="Mur ligase, C-terminal domain"/>
    <property type="match status" value="1"/>
</dbReference>
<feature type="binding site" evidence="10">
    <location>
        <begin position="113"/>
        <end position="119"/>
    </location>
    <ligand>
        <name>ATP</name>
        <dbReference type="ChEBI" id="CHEBI:30616"/>
    </ligand>
</feature>
<evidence type="ECO:0000256" key="8">
    <source>
        <dbReference type="ARBA" id="ARBA00023306"/>
    </source>
</evidence>
<dbReference type="GO" id="GO:0005737">
    <property type="term" value="C:cytoplasm"/>
    <property type="evidence" value="ECO:0007669"/>
    <property type="project" value="UniProtKB-SubCell"/>
</dbReference>
<dbReference type="SUPFAM" id="SSF53244">
    <property type="entry name" value="MurD-like peptide ligases, peptide-binding domain"/>
    <property type="match status" value="1"/>
</dbReference>
<dbReference type="PANTHER" id="PTHR43024">
    <property type="entry name" value="UDP-N-ACETYLMURAMOYL-TRIPEPTIDE--D-ALANYL-D-ALANINE LIGASE"/>
    <property type="match status" value="1"/>
</dbReference>
<dbReference type="GO" id="GO:0051301">
    <property type="term" value="P:cell division"/>
    <property type="evidence" value="ECO:0007669"/>
    <property type="project" value="UniProtKB-KW"/>
</dbReference>
<dbReference type="InterPro" id="IPR035911">
    <property type="entry name" value="MurE/MurF_N"/>
</dbReference>
<dbReference type="SUPFAM" id="SSF53623">
    <property type="entry name" value="MurD-like peptide ligases, catalytic domain"/>
    <property type="match status" value="1"/>
</dbReference>
<keyword evidence="3 10" id="KW-0132">Cell division</keyword>
<comment type="similarity">
    <text evidence="10">Belongs to the MurCDEF family. MurF subfamily.</text>
</comment>
<dbReference type="GO" id="GO:0009252">
    <property type="term" value="P:peptidoglycan biosynthetic process"/>
    <property type="evidence" value="ECO:0007669"/>
    <property type="project" value="UniProtKB-UniRule"/>
</dbReference>
<evidence type="ECO:0000256" key="9">
    <source>
        <dbReference type="ARBA" id="ARBA00023316"/>
    </source>
</evidence>
<proteinExistence type="inferred from homology"/>
<feature type="domain" description="Mur ligase C-terminal" evidence="12">
    <location>
        <begin position="313"/>
        <end position="438"/>
    </location>
</feature>
<feature type="domain" description="Mur ligase central" evidence="13">
    <location>
        <begin position="111"/>
        <end position="291"/>
    </location>
</feature>
<dbReference type="Proteomes" id="UP000823937">
    <property type="component" value="Unassembled WGS sequence"/>
</dbReference>
<dbReference type="Pfam" id="PF02875">
    <property type="entry name" value="Mur_ligase_C"/>
    <property type="match status" value="1"/>
</dbReference>
<name>A0A9D1PLT7_9BACI</name>
<evidence type="ECO:0000259" key="12">
    <source>
        <dbReference type="Pfam" id="PF02875"/>
    </source>
</evidence>
<reference evidence="14" key="1">
    <citation type="journal article" date="2021" name="PeerJ">
        <title>Extensive microbial diversity within the chicken gut microbiome revealed by metagenomics and culture.</title>
        <authorList>
            <person name="Gilroy R."/>
            <person name="Ravi A."/>
            <person name="Getino M."/>
            <person name="Pursley I."/>
            <person name="Horton D.L."/>
            <person name="Alikhan N.F."/>
            <person name="Baker D."/>
            <person name="Gharbi K."/>
            <person name="Hall N."/>
            <person name="Watson M."/>
            <person name="Adriaenssens E.M."/>
            <person name="Foster-Nyarko E."/>
            <person name="Jarju S."/>
            <person name="Secka A."/>
            <person name="Antonio M."/>
            <person name="Oren A."/>
            <person name="Chaudhuri R.R."/>
            <person name="La Ragione R."/>
            <person name="Hildebrand F."/>
            <person name="Pallen M.J."/>
        </authorList>
    </citation>
    <scope>NUCLEOTIDE SEQUENCE</scope>
    <source>
        <strain evidence="14">CHK169-2315</strain>
    </source>
</reference>
<keyword evidence="6 10" id="KW-0133">Cell shape</keyword>
<dbReference type="GO" id="GO:0071555">
    <property type="term" value="P:cell wall organization"/>
    <property type="evidence" value="ECO:0007669"/>
    <property type="project" value="UniProtKB-KW"/>
</dbReference>
<comment type="pathway">
    <text evidence="10 11">Cell wall biogenesis; peptidoglycan biosynthesis.</text>
</comment>
<dbReference type="InterPro" id="IPR036615">
    <property type="entry name" value="Mur_ligase_C_dom_sf"/>
</dbReference>